<proteinExistence type="predicted"/>
<keyword evidence="1" id="KW-0812">Transmembrane</keyword>
<dbReference type="AlphaFoldDB" id="A0A2I1I304"/>
<evidence type="ECO:0000256" key="1">
    <source>
        <dbReference type="SAM" id="Phobius"/>
    </source>
</evidence>
<feature type="transmembrane region" description="Helical" evidence="1">
    <location>
        <begin position="99"/>
        <end position="119"/>
    </location>
</feature>
<gene>
    <name evidence="2" type="ORF">CYJ22_01015</name>
</gene>
<dbReference type="Proteomes" id="UP000234198">
    <property type="component" value="Unassembled WGS sequence"/>
</dbReference>
<name>A0A2I1I304_9ACTO</name>
<protein>
    <submittedName>
        <fullName evidence="2">Uncharacterized protein</fullName>
    </submittedName>
</protein>
<keyword evidence="1" id="KW-1133">Transmembrane helix</keyword>
<evidence type="ECO:0000313" key="2">
    <source>
        <dbReference type="EMBL" id="PKY65500.1"/>
    </source>
</evidence>
<feature type="transmembrane region" description="Helical" evidence="1">
    <location>
        <begin position="42"/>
        <end position="64"/>
    </location>
</feature>
<sequence length="179" mass="19746">MSDAMRSVRCLGRIGVVHGQDTTNEAVGARDQRPPSLGLGRIIIAMFWLLGAWILVMAIIDLFHAQGQPWGPRIVALLAGIDYLIAATALTHNGRRMRVVGWVTIALSIAIPVILWVASLGLDELNSARSAWTGFGMDFYYLPLVVSMIGLIWMWRSNPRRIVSLAEQVERPSSPWKAG</sequence>
<accession>A0A2I1I304</accession>
<keyword evidence="1" id="KW-0472">Membrane</keyword>
<organism evidence="2 3">
    <name type="scientific">Schaalia odontolytica</name>
    <dbReference type="NCBI Taxonomy" id="1660"/>
    <lineage>
        <taxon>Bacteria</taxon>
        <taxon>Bacillati</taxon>
        <taxon>Actinomycetota</taxon>
        <taxon>Actinomycetes</taxon>
        <taxon>Actinomycetales</taxon>
        <taxon>Actinomycetaceae</taxon>
        <taxon>Schaalia</taxon>
    </lineage>
</organism>
<evidence type="ECO:0000313" key="3">
    <source>
        <dbReference type="Proteomes" id="UP000234198"/>
    </source>
</evidence>
<reference evidence="2 3" key="1">
    <citation type="submission" date="2017-12" db="EMBL/GenBank/DDBJ databases">
        <title>Phylogenetic diversity of female urinary microbiome.</title>
        <authorList>
            <person name="Thomas-White K."/>
            <person name="Wolfe A.J."/>
        </authorList>
    </citation>
    <scope>NUCLEOTIDE SEQUENCE [LARGE SCALE GENOMIC DNA]</scope>
    <source>
        <strain evidence="2 3">UMB0018</strain>
    </source>
</reference>
<feature type="transmembrane region" description="Helical" evidence="1">
    <location>
        <begin position="139"/>
        <end position="155"/>
    </location>
</feature>
<comment type="caution">
    <text evidence="2">The sequence shown here is derived from an EMBL/GenBank/DDBJ whole genome shotgun (WGS) entry which is preliminary data.</text>
</comment>
<dbReference type="EMBL" id="PKKM01000001">
    <property type="protein sequence ID" value="PKY65500.1"/>
    <property type="molecule type" value="Genomic_DNA"/>
</dbReference>
<feature type="transmembrane region" description="Helical" evidence="1">
    <location>
        <begin position="70"/>
        <end position="90"/>
    </location>
</feature>